<dbReference type="Proteomes" id="UP000199651">
    <property type="component" value="Unassembled WGS sequence"/>
</dbReference>
<dbReference type="Pfam" id="PF13432">
    <property type="entry name" value="TPR_16"/>
    <property type="match status" value="1"/>
</dbReference>
<evidence type="ECO:0000313" key="6">
    <source>
        <dbReference type="Proteomes" id="UP000199651"/>
    </source>
</evidence>
<dbReference type="InterPro" id="IPR011990">
    <property type="entry name" value="TPR-like_helical_dom_sf"/>
</dbReference>
<proteinExistence type="predicted"/>
<dbReference type="GO" id="GO:0016020">
    <property type="term" value="C:membrane"/>
    <property type="evidence" value="ECO:0007669"/>
    <property type="project" value="TreeGrafter"/>
</dbReference>
<evidence type="ECO:0000256" key="2">
    <source>
        <dbReference type="ARBA" id="ARBA00022803"/>
    </source>
</evidence>
<feature type="transmembrane region" description="Helical" evidence="4">
    <location>
        <begin position="204"/>
        <end position="229"/>
    </location>
</feature>
<dbReference type="InterPro" id="IPR019734">
    <property type="entry name" value="TPR_rpt"/>
</dbReference>
<accession>A0A1H0W2I8</accession>
<evidence type="ECO:0000256" key="3">
    <source>
        <dbReference type="PROSITE-ProRule" id="PRU00339"/>
    </source>
</evidence>
<sequence length="333" mass="36078">MAESIDAVLIKAAELTAAGRPEVAIDILRPVLATHPDNTEAWCRLAAALLDAGEPRHCLDAAKRAITLGERSWAHRLASLALTELGRHDEAAVSAREAARRDPSDWRNHVTLAEALGPVSPREALEAARRAVITAPDEARVHEVLGMAAVRVRDFPVAKRAFADSLQLDPGNEVVREELSRLAGVRAEPSARPRDSKFGRAHRIALWLVLRRCSAWLAIGSFVLMIAGMPTPSPLLVWFALALVLTVAGIAVMGVLALPHGRYPRPAMLLRREPQFAFGVVLLGLGTLLLAIWTLALAFGARGMQLLTPALVCAIGSAIVGWYGLWRMRAFTR</sequence>
<keyword evidence="6" id="KW-1185">Reference proteome</keyword>
<protein>
    <submittedName>
        <fullName evidence="5">Tetratricopeptide repeat-containing protein</fullName>
    </submittedName>
</protein>
<keyword evidence="2 3" id="KW-0802">TPR repeat</keyword>
<dbReference type="PANTHER" id="PTHR45831:SF2">
    <property type="entry name" value="LD24721P"/>
    <property type="match status" value="1"/>
</dbReference>
<reference evidence="6" key="1">
    <citation type="submission" date="2016-10" db="EMBL/GenBank/DDBJ databases">
        <authorList>
            <person name="Varghese N."/>
            <person name="Submissions S."/>
        </authorList>
    </citation>
    <scope>NUCLEOTIDE SEQUENCE [LARGE SCALE GENOMIC DNA]</scope>
    <source>
        <strain evidence="6">IBRC-M 10655</strain>
    </source>
</reference>
<feature type="transmembrane region" description="Helical" evidence="4">
    <location>
        <begin position="235"/>
        <end position="256"/>
    </location>
</feature>
<dbReference type="PANTHER" id="PTHR45831">
    <property type="entry name" value="LD24721P"/>
    <property type="match status" value="1"/>
</dbReference>
<feature type="transmembrane region" description="Helical" evidence="4">
    <location>
        <begin position="276"/>
        <end position="300"/>
    </location>
</feature>
<dbReference type="STRING" id="504798.SAMN05421871_10751"/>
<dbReference type="GO" id="GO:0006620">
    <property type="term" value="P:post-translational protein targeting to endoplasmic reticulum membrane"/>
    <property type="evidence" value="ECO:0007669"/>
    <property type="project" value="TreeGrafter"/>
</dbReference>
<evidence type="ECO:0000256" key="4">
    <source>
        <dbReference type="SAM" id="Phobius"/>
    </source>
</evidence>
<dbReference type="RefSeq" id="WP_166658026.1">
    <property type="nucleotide sequence ID" value="NZ_FNDV01000007.1"/>
</dbReference>
<gene>
    <name evidence="5" type="ORF">SAMN05192558_11751</name>
</gene>
<dbReference type="GO" id="GO:0060090">
    <property type="term" value="F:molecular adaptor activity"/>
    <property type="evidence" value="ECO:0007669"/>
    <property type="project" value="TreeGrafter"/>
</dbReference>
<keyword evidence="4" id="KW-0472">Membrane</keyword>
<dbReference type="EMBL" id="FNJB01000017">
    <property type="protein sequence ID" value="SDP84947.1"/>
    <property type="molecule type" value="Genomic_DNA"/>
</dbReference>
<dbReference type="InterPro" id="IPR047150">
    <property type="entry name" value="SGT"/>
</dbReference>
<organism evidence="5 6">
    <name type="scientific">Actinokineospora alba</name>
    <dbReference type="NCBI Taxonomy" id="504798"/>
    <lineage>
        <taxon>Bacteria</taxon>
        <taxon>Bacillati</taxon>
        <taxon>Actinomycetota</taxon>
        <taxon>Actinomycetes</taxon>
        <taxon>Pseudonocardiales</taxon>
        <taxon>Pseudonocardiaceae</taxon>
        <taxon>Actinokineospora</taxon>
    </lineage>
</organism>
<feature type="transmembrane region" description="Helical" evidence="4">
    <location>
        <begin position="306"/>
        <end position="326"/>
    </location>
</feature>
<name>A0A1H0W2I8_9PSEU</name>
<keyword evidence="1" id="KW-0677">Repeat</keyword>
<evidence type="ECO:0000256" key="1">
    <source>
        <dbReference type="ARBA" id="ARBA00022737"/>
    </source>
</evidence>
<dbReference type="Pfam" id="PF13428">
    <property type="entry name" value="TPR_14"/>
    <property type="match status" value="1"/>
</dbReference>
<dbReference type="Gene3D" id="1.25.40.10">
    <property type="entry name" value="Tetratricopeptide repeat domain"/>
    <property type="match status" value="2"/>
</dbReference>
<dbReference type="SUPFAM" id="SSF48452">
    <property type="entry name" value="TPR-like"/>
    <property type="match status" value="1"/>
</dbReference>
<dbReference type="GO" id="GO:0072380">
    <property type="term" value="C:TRC complex"/>
    <property type="evidence" value="ECO:0007669"/>
    <property type="project" value="TreeGrafter"/>
</dbReference>
<dbReference type="AlphaFoldDB" id="A0A1H0W2I8"/>
<keyword evidence="4" id="KW-1133">Transmembrane helix</keyword>
<dbReference type="PROSITE" id="PS50005">
    <property type="entry name" value="TPR"/>
    <property type="match status" value="1"/>
</dbReference>
<evidence type="ECO:0000313" key="5">
    <source>
        <dbReference type="EMBL" id="SDP84947.1"/>
    </source>
</evidence>
<feature type="repeat" description="TPR" evidence="3">
    <location>
        <begin position="139"/>
        <end position="172"/>
    </location>
</feature>
<keyword evidence="4" id="KW-0812">Transmembrane</keyword>